<organism evidence="1">
    <name type="scientific">Clastoptera arizonana</name>
    <name type="common">Arizona spittle bug</name>
    <dbReference type="NCBI Taxonomy" id="38151"/>
    <lineage>
        <taxon>Eukaryota</taxon>
        <taxon>Metazoa</taxon>
        <taxon>Ecdysozoa</taxon>
        <taxon>Arthropoda</taxon>
        <taxon>Hexapoda</taxon>
        <taxon>Insecta</taxon>
        <taxon>Pterygota</taxon>
        <taxon>Neoptera</taxon>
        <taxon>Paraneoptera</taxon>
        <taxon>Hemiptera</taxon>
        <taxon>Auchenorrhyncha</taxon>
        <taxon>Cercopoidea</taxon>
        <taxon>Clastopteridae</taxon>
        <taxon>Clastoptera</taxon>
    </lineage>
</organism>
<proteinExistence type="predicted"/>
<feature type="non-terminal residue" evidence="1">
    <location>
        <position position="122"/>
    </location>
</feature>
<gene>
    <name evidence="1" type="ORF">g.44662</name>
</gene>
<dbReference type="EMBL" id="GEDC01006510">
    <property type="protein sequence ID" value="JAS30788.1"/>
    <property type="molecule type" value="Transcribed_RNA"/>
</dbReference>
<name>A0A1B6DYP1_9HEMI</name>
<reference evidence="1" key="1">
    <citation type="submission" date="2015-12" db="EMBL/GenBank/DDBJ databases">
        <title>De novo transcriptome assembly of four potential Pierce s Disease insect vectors from Arizona vineyards.</title>
        <authorList>
            <person name="Tassone E.E."/>
        </authorList>
    </citation>
    <scope>NUCLEOTIDE SEQUENCE</scope>
</reference>
<sequence length="122" mass="13992">MMKFYTVSSTVTVLAICITKVAPILEDVPLHHFRFLNDVVAVCHKIIQDIENNVKLEDLYGKYYPLLKEAKWDLLGILKVLVVEGHKETKTPLKLMNSIVNITNSLRTFYNGPSDIVKEKFQ</sequence>
<protein>
    <submittedName>
        <fullName evidence="1">Uncharacterized protein</fullName>
    </submittedName>
</protein>
<evidence type="ECO:0000313" key="1">
    <source>
        <dbReference type="EMBL" id="JAS30788.1"/>
    </source>
</evidence>
<accession>A0A1B6DYP1</accession>
<dbReference type="AlphaFoldDB" id="A0A1B6DYP1"/>